<evidence type="ECO:0000313" key="1">
    <source>
        <dbReference type="EMBL" id="CAB4198848.1"/>
    </source>
</evidence>
<evidence type="ECO:0000313" key="2">
    <source>
        <dbReference type="EMBL" id="CAB4212514.1"/>
    </source>
</evidence>
<evidence type="ECO:0000313" key="3">
    <source>
        <dbReference type="EMBL" id="CAB5227901.1"/>
    </source>
</evidence>
<sequence length="146" mass="17074">MGLDQYAVRVLPENAKKRKGKILIKANQGSDDVIATWRKHPNLQWWMYQLWLKKNPKAPKLRTINMLGESFDGAPAFNAEEKLELKLEDLDQLESEVKAGSLPHTDIGWFWGSPCDMEERKNDLEFIAKARHALHEGFKVFYFSWW</sequence>
<organism evidence="2">
    <name type="scientific">uncultured Caudovirales phage</name>
    <dbReference type="NCBI Taxonomy" id="2100421"/>
    <lineage>
        <taxon>Viruses</taxon>
        <taxon>Duplodnaviria</taxon>
        <taxon>Heunggongvirae</taxon>
        <taxon>Uroviricota</taxon>
        <taxon>Caudoviricetes</taxon>
        <taxon>Peduoviridae</taxon>
        <taxon>Maltschvirus</taxon>
        <taxon>Maltschvirus maltsch</taxon>
    </lineage>
</organism>
<dbReference type="EMBL" id="LR797274">
    <property type="protein sequence ID" value="CAB4198848.1"/>
    <property type="molecule type" value="Genomic_DNA"/>
</dbReference>
<protein>
    <submittedName>
        <fullName evidence="2">Uncharacterized protein</fullName>
    </submittedName>
</protein>
<accession>A0A6J5SF25</accession>
<dbReference type="EMBL" id="LR797386">
    <property type="protein sequence ID" value="CAB4212514.1"/>
    <property type="molecule type" value="Genomic_DNA"/>
</dbReference>
<gene>
    <name evidence="1" type="ORF">UFOVP1325_14</name>
    <name evidence="2" type="ORF">UFOVP1435_16</name>
    <name evidence="3" type="ORF">UFOVP1530_6</name>
</gene>
<dbReference type="EMBL" id="LR798379">
    <property type="protein sequence ID" value="CAB5227901.1"/>
    <property type="molecule type" value="Genomic_DNA"/>
</dbReference>
<proteinExistence type="predicted"/>
<reference evidence="2" key="1">
    <citation type="submission" date="2020-05" db="EMBL/GenBank/DDBJ databases">
        <authorList>
            <person name="Chiriac C."/>
            <person name="Salcher M."/>
            <person name="Ghai R."/>
            <person name="Kavagutti S V."/>
        </authorList>
    </citation>
    <scope>NUCLEOTIDE SEQUENCE</scope>
</reference>
<name>A0A6J5SF25_9CAUD</name>